<reference evidence="3 4" key="1">
    <citation type="submission" date="2019-06" db="EMBL/GenBank/DDBJ databases">
        <title>Sequencing the genomes of 1000 actinobacteria strains.</title>
        <authorList>
            <person name="Klenk H.-P."/>
        </authorList>
    </citation>
    <scope>NUCLEOTIDE SEQUENCE [LARGE SCALE GENOMIC DNA]</scope>
    <source>
        <strain evidence="3 4">DSM 8251</strain>
    </source>
</reference>
<gene>
    <name evidence="3" type="ORF">FB460_2211</name>
</gene>
<dbReference type="InterPro" id="IPR025646">
    <property type="entry name" value="DUF4350"/>
</dbReference>
<dbReference type="Proteomes" id="UP000316196">
    <property type="component" value="Unassembled WGS sequence"/>
</dbReference>
<feature type="domain" description="DUF4350" evidence="2">
    <location>
        <begin position="60"/>
        <end position="233"/>
    </location>
</feature>
<keyword evidence="1" id="KW-0812">Transmembrane</keyword>
<keyword evidence="1" id="KW-1133">Transmembrane helix</keyword>
<protein>
    <submittedName>
        <fullName evidence="3">Uncharacterized protein DUF4350</fullName>
    </submittedName>
</protein>
<dbReference type="OrthoDB" id="5241668at2"/>
<proteinExistence type="predicted"/>
<evidence type="ECO:0000313" key="4">
    <source>
        <dbReference type="Proteomes" id="UP000316196"/>
    </source>
</evidence>
<dbReference type="Pfam" id="PF14258">
    <property type="entry name" value="DUF4350"/>
    <property type="match status" value="1"/>
</dbReference>
<accession>A0A542ZDL3</accession>
<feature type="transmembrane region" description="Helical" evidence="1">
    <location>
        <begin position="28"/>
        <end position="47"/>
    </location>
</feature>
<dbReference type="RefSeq" id="WP_142094149.1">
    <property type="nucleotide sequence ID" value="NZ_BAAAMD010000002.1"/>
</dbReference>
<keyword evidence="1" id="KW-0472">Membrane</keyword>
<comment type="caution">
    <text evidence="3">The sequence shown here is derived from an EMBL/GenBank/DDBJ whole genome shotgun (WGS) entry which is preliminary data.</text>
</comment>
<dbReference type="AlphaFoldDB" id="A0A542ZDL3"/>
<keyword evidence="4" id="KW-1185">Reference proteome</keyword>
<evidence type="ECO:0000259" key="2">
    <source>
        <dbReference type="Pfam" id="PF14258"/>
    </source>
</evidence>
<sequence>MSVTTEATDGHREEASAGSRGRRRFPKWLWWLLGIIVLTVGLSLLAAQAGRNASREPWHPNNAMPEGSRAVDEVLTAQGVRSRTVTTRAEMRRLDPGPDTTVVVDARGFDVDALQDISPDLQRAGRVILAEPGHPQLIALDLPVQTNGNTSGVPRAECVTDLLPDPAPVWAVTGATTYRPEGNWVGCYGPTGQAGLVTGTWGGTEMVVLGDFDFATNGEVLHGDNAQMALRLLGAHENLVWYFPDATDVPASDEPGDTDQPSVMPPWFGPVLGLSFGVVAVFMVAGGRRFGPLSREPLPVVVSAAESTIARARLLRRHGTIGHSAERLRQATCRRLCRRIGLPSGASPERLAERLRITHPQAVDLLTGPLPTTERTALEWVEQLQQLEREVSLR</sequence>
<dbReference type="EMBL" id="VFOR01000002">
    <property type="protein sequence ID" value="TQL58350.1"/>
    <property type="molecule type" value="Genomic_DNA"/>
</dbReference>
<evidence type="ECO:0000313" key="3">
    <source>
        <dbReference type="EMBL" id="TQL58350.1"/>
    </source>
</evidence>
<evidence type="ECO:0000256" key="1">
    <source>
        <dbReference type="SAM" id="Phobius"/>
    </source>
</evidence>
<organism evidence="3 4">
    <name type="scientific">Propioniferax innocua</name>
    <dbReference type="NCBI Taxonomy" id="1753"/>
    <lineage>
        <taxon>Bacteria</taxon>
        <taxon>Bacillati</taxon>
        <taxon>Actinomycetota</taxon>
        <taxon>Actinomycetes</taxon>
        <taxon>Propionibacteriales</taxon>
        <taxon>Propionibacteriaceae</taxon>
        <taxon>Propioniferax</taxon>
    </lineage>
</organism>
<name>A0A542ZDL3_9ACTN</name>